<reference evidence="2 3" key="1">
    <citation type="journal article" date="2016" name="Nat. Commun.">
        <title>Thousands of microbial genomes shed light on interconnected biogeochemical processes in an aquifer system.</title>
        <authorList>
            <person name="Anantharaman K."/>
            <person name="Brown C.T."/>
            <person name="Hug L.A."/>
            <person name="Sharon I."/>
            <person name="Castelle C.J."/>
            <person name="Probst A.J."/>
            <person name="Thomas B.C."/>
            <person name="Singh A."/>
            <person name="Wilkins M.J."/>
            <person name="Karaoz U."/>
            <person name="Brodie E.L."/>
            <person name="Williams K.H."/>
            <person name="Hubbard S.S."/>
            <person name="Banfield J.F."/>
        </authorList>
    </citation>
    <scope>NUCLEOTIDE SEQUENCE [LARGE SCALE GENOMIC DNA]</scope>
</reference>
<evidence type="ECO:0000313" key="2">
    <source>
        <dbReference type="EMBL" id="OGD57815.1"/>
    </source>
</evidence>
<accession>A0A1F5DRT8</accession>
<dbReference type="Proteomes" id="UP000176364">
    <property type="component" value="Unassembled WGS sequence"/>
</dbReference>
<keyword evidence="1" id="KW-0472">Membrane</keyword>
<evidence type="ECO:0000313" key="3">
    <source>
        <dbReference type="Proteomes" id="UP000176364"/>
    </source>
</evidence>
<feature type="transmembrane region" description="Helical" evidence="1">
    <location>
        <begin position="256"/>
        <end position="275"/>
    </location>
</feature>
<sequence length="615" mass="67049">MNLQIAKIVGSVSGSGWSQVHSFAPDDAAKRKSHGELLAAISFKAKAEIEISSFGSEIVKRLQEIYYSNEAGSVLTKLSQTIETLAAEWLGQVELEIVALVAWGDYLYAARNLSGQVWILRGEALVKLFTAASSGIETISGKLIPGDALVAATSQFDQLVPEGSLRGALKQETAESAAESLTAQVHGHANNSQAAAVVVKIPGVVEPAFAKAPVRQAEPKEKIDYKAKLVEFISRFKPKRKIEIFVGAHGNKTRRLSLTIGMVLLLVFGLSLFLAGKKRQGEGQRQTYQAVVDEINYKLDEADSLLTLNPLRARSLLSESNTRIQEYKEKGNKVSQEILDLEQKVAVALEQVQREYSVEAIEWYDFDLVKEGFRGQAWNLSKTEVLVWDDASRTAVLLNLESKAAQIIVSGESLGEAKTIGLTEGRGFVVAPDKVTVVDTAKQEPVAQVDADGWKNIKVARGFGSNLYLLDSAADGQIWKYLGLDDGLSGKRSYLAGETFDLSEAVDMAIDASVWVLFSDGSIAKYTQGKKDAFAVIGLGQPFGEAVKIFTSPEVEHLYVVDRANTRIVVLDKSGEYAAQYQWSGIAGVKDFVVSEALKKIFFLTGEKVFTIDLK</sequence>
<protein>
    <submittedName>
        <fullName evidence="2">Uncharacterized protein</fullName>
    </submittedName>
</protein>
<proteinExistence type="predicted"/>
<keyword evidence="1" id="KW-0812">Transmembrane</keyword>
<gene>
    <name evidence="2" type="ORF">A3I57_00815</name>
</gene>
<dbReference type="Gene3D" id="2.120.10.30">
    <property type="entry name" value="TolB, C-terminal domain"/>
    <property type="match status" value="1"/>
</dbReference>
<dbReference type="AlphaFoldDB" id="A0A1F5DRT8"/>
<keyword evidence="1" id="KW-1133">Transmembrane helix</keyword>
<organism evidence="2 3">
    <name type="scientific">Candidatus Beckwithbacteria bacterium RIFCSPLOWO2_02_FULL_47_23</name>
    <dbReference type="NCBI Taxonomy" id="1797463"/>
    <lineage>
        <taxon>Bacteria</taxon>
        <taxon>Candidatus Beckwithiibacteriota</taxon>
    </lineage>
</organism>
<name>A0A1F5DRT8_9BACT</name>
<dbReference type="InterPro" id="IPR011042">
    <property type="entry name" value="6-blade_b-propeller_TolB-like"/>
</dbReference>
<dbReference type="EMBL" id="MEZQ01000059">
    <property type="protein sequence ID" value="OGD57815.1"/>
    <property type="molecule type" value="Genomic_DNA"/>
</dbReference>
<comment type="caution">
    <text evidence="2">The sequence shown here is derived from an EMBL/GenBank/DDBJ whole genome shotgun (WGS) entry which is preliminary data.</text>
</comment>
<dbReference type="SUPFAM" id="SSF101898">
    <property type="entry name" value="NHL repeat"/>
    <property type="match status" value="1"/>
</dbReference>
<evidence type="ECO:0000256" key="1">
    <source>
        <dbReference type="SAM" id="Phobius"/>
    </source>
</evidence>